<dbReference type="PANTHER" id="PTHR30466">
    <property type="entry name" value="FLAVIN REDUCTASE"/>
    <property type="match status" value="1"/>
</dbReference>
<accession>A0A1S1Q6Q3</accession>
<evidence type="ECO:0000256" key="1">
    <source>
        <dbReference type="ARBA" id="ARBA00023002"/>
    </source>
</evidence>
<dbReference type="GO" id="GO:0042602">
    <property type="term" value="F:riboflavin reductase (NADPH) activity"/>
    <property type="evidence" value="ECO:0007669"/>
    <property type="project" value="TreeGrafter"/>
</dbReference>
<name>A0A1S1Q6Q3_9ACTN</name>
<comment type="caution">
    <text evidence="3">The sequence shown here is derived from an EMBL/GenBank/DDBJ whole genome shotgun (WGS) entry which is preliminary data.</text>
</comment>
<dbReference type="OrthoDB" id="3176898at2"/>
<keyword evidence="1" id="KW-0560">Oxidoreductase</keyword>
<evidence type="ECO:0000259" key="2">
    <source>
        <dbReference type="SMART" id="SM00903"/>
    </source>
</evidence>
<evidence type="ECO:0000313" key="3">
    <source>
        <dbReference type="EMBL" id="OHV29267.1"/>
    </source>
</evidence>
<dbReference type="SMART" id="SM00903">
    <property type="entry name" value="Flavin_Reduct"/>
    <property type="match status" value="1"/>
</dbReference>
<dbReference type="Proteomes" id="UP000179627">
    <property type="component" value="Unassembled WGS sequence"/>
</dbReference>
<organism evidence="3 4">
    <name type="scientific">Parafrankia colletiae</name>
    <dbReference type="NCBI Taxonomy" id="573497"/>
    <lineage>
        <taxon>Bacteria</taxon>
        <taxon>Bacillati</taxon>
        <taxon>Actinomycetota</taxon>
        <taxon>Actinomycetes</taxon>
        <taxon>Frankiales</taxon>
        <taxon>Frankiaceae</taxon>
        <taxon>Parafrankia</taxon>
    </lineage>
</organism>
<sequence length="162" mass="17468">MIQPPAFHNAISAISYPMAIVTTAVDGERSGCLIGFHTQCSINPPRYLVCISHSNHTFGLARRATHLALHLLDASDRALAELFGERTGDDFDKFAHCAWSPGPFGMPILAAPPAWFAGPVVTMTDVGDHSAFVISPTGSEYDGHLNQLSFQEIRDMVPGHPA</sequence>
<dbReference type="InterPro" id="IPR002563">
    <property type="entry name" value="Flavin_Rdtase-like_dom"/>
</dbReference>
<dbReference type="RefSeq" id="WP_071090766.1">
    <property type="nucleotide sequence ID" value="NZ_MBLM01000163.1"/>
</dbReference>
<dbReference type="SUPFAM" id="SSF50475">
    <property type="entry name" value="FMN-binding split barrel"/>
    <property type="match status" value="1"/>
</dbReference>
<feature type="domain" description="Flavin reductase like" evidence="2">
    <location>
        <begin position="11"/>
        <end position="147"/>
    </location>
</feature>
<protein>
    <submittedName>
        <fullName evidence="3">Oxidoreductase</fullName>
    </submittedName>
</protein>
<dbReference type="Gene3D" id="2.30.110.10">
    <property type="entry name" value="Electron Transport, Fmn-binding Protein, Chain A"/>
    <property type="match status" value="1"/>
</dbReference>
<dbReference type="AlphaFoldDB" id="A0A1S1Q6Q3"/>
<dbReference type="PANTHER" id="PTHR30466:SF15">
    <property type="entry name" value="POSSIBLE OXIDOREDUCTASE"/>
    <property type="match status" value="1"/>
</dbReference>
<gene>
    <name evidence="3" type="ORF">CC117_07825</name>
</gene>
<dbReference type="EMBL" id="MBLM01000163">
    <property type="protein sequence ID" value="OHV29267.1"/>
    <property type="molecule type" value="Genomic_DNA"/>
</dbReference>
<dbReference type="GO" id="GO:0010181">
    <property type="term" value="F:FMN binding"/>
    <property type="evidence" value="ECO:0007669"/>
    <property type="project" value="InterPro"/>
</dbReference>
<dbReference type="InterPro" id="IPR050268">
    <property type="entry name" value="NADH-dep_flavin_reductase"/>
</dbReference>
<reference evidence="4" key="1">
    <citation type="submission" date="2016-07" db="EMBL/GenBank/DDBJ databases">
        <title>Sequence Frankia sp. strain CcI1.17.</title>
        <authorList>
            <person name="Ghodhbane-Gtari F."/>
            <person name="Swanson E."/>
            <person name="Gueddou A."/>
            <person name="Morris K."/>
            <person name="Hezbri K."/>
            <person name="Ktari A."/>
            <person name="Nouioui I."/>
            <person name="Abebe-Akele F."/>
            <person name="Simpson S."/>
            <person name="Thomas K."/>
            <person name="Gtari M."/>
            <person name="Tisa L.S."/>
            <person name="Hurst S."/>
        </authorList>
    </citation>
    <scope>NUCLEOTIDE SEQUENCE [LARGE SCALE GENOMIC DNA]</scope>
    <source>
        <strain evidence="4">Cc1.17</strain>
    </source>
</reference>
<evidence type="ECO:0000313" key="4">
    <source>
        <dbReference type="Proteomes" id="UP000179627"/>
    </source>
</evidence>
<keyword evidence="4" id="KW-1185">Reference proteome</keyword>
<dbReference type="Pfam" id="PF01613">
    <property type="entry name" value="Flavin_Reduct"/>
    <property type="match status" value="1"/>
</dbReference>
<dbReference type="InterPro" id="IPR012349">
    <property type="entry name" value="Split_barrel_FMN-bd"/>
</dbReference>
<proteinExistence type="predicted"/>